<dbReference type="InterPro" id="IPR036397">
    <property type="entry name" value="RNaseH_sf"/>
</dbReference>
<dbReference type="Pfam" id="PF17921">
    <property type="entry name" value="Integrase_H2C2"/>
    <property type="match status" value="1"/>
</dbReference>
<keyword evidence="4" id="KW-1185">Reference proteome</keyword>
<dbReference type="InterPro" id="IPR012337">
    <property type="entry name" value="RNaseH-like_sf"/>
</dbReference>
<feature type="compositionally biased region" description="Basic and acidic residues" evidence="1">
    <location>
        <begin position="230"/>
        <end position="248"/>
    </location>
</feature>
<dbReference type="Gene3D" id="1.10.340.70">
    <property type="match status" value="1"/>
</dbReference>
<dbReference type="EMBL" id="BMAU01021292">
    <property type="protein sequence ID" value="GFY10036.1"/>
    <property type="molecule type" value="Genomic_DNA"/>
</dbReference>
<feature type="domain" description="Integrase zinc-binding" evidence="2">
    <location>
        <begin position="497"/>
        <end position="545"/>
    </location>
</feature>
<dbReference type="Proteomes" id="UP000887159">
    <property type="component" value="Unassembled WGS sequence"/>
</dbReference>
<gene>
    <name evidence="3" type="primary">AVEN_230738_1</name>
    <name evidence="3" type="ORF">TNCV_3699952</name>
</gene>
<comment type="caution">
    <text evidence="3">The sequence shown here is derived from an EMBL/GenBank/DDBJ whole genome shotgun (WGS) entry which is preliminary data.</text>
</comment>
<dbReference type="Gene3D" id="3.30.420.10">
    <property type="entry name" value="Ribonuclease H-like superfamily/Ribonuclease H"/>
    <property type="match status" value="2"/>
</dbReference>
<dbReference type="AlphaFoldDB" id="A0A8X6SD50"/>
<feature type="compositionally biased region" description="Basic and acidic residues" evidence="1">
    <location>
        <begin position="293"/>
        <end position="308"/>
    </location>
</feature>
<accession>A0A8X6SD50</accession>
<evidence type="ECO:0000313" key="4">
    <source>
        <dbReference type="Proteomes" id="UP000887159"/>
    </source>
</evidence>
<dbReference type="SUPFAM" id="SSF53098">
    <property type="entry name" value="Ribonuclease H-like"/>
    <property type="match status" value="1"/>
</dbReference>
<proteinExistence type="predicted"/>
<dbReference type="PANTHER" id="PTHR47331:SF1">
    <property type="entry name" value="GAG-LIKE PROTEIN"/>
    <property type="match status" value="1"/>
</dbReference>
<sequence length="681" mass="78227">MQANFTERVNRNLVQMIACFVEENHENWDRFLHEFAFPRRTSVNETTNKTAAELFLGRKIITPFSKLLNVTEGAEYVGRNIETLFDEARQNMRKHHKNWGKYYNRKRREVNIKVNDLVLVQTHFISAAGKRVVGKFMPKFEGPYRVLEVRNNNLIIWKKGKSVTVNIDQVQVYHPRQKTSSEESNDRKTNKGNAGREHPRLKRKVGSNGSRDRKDLKRSKICRKRSLPGSEHKDQKSPTPEPKQEIKRTIPSSVSSRNYKYRRPNNPSQGSQSIASTSHHREARQGKPPTEGSKNERRGKYDKARETRTTTSGTNRAAERRPVRSNQATATVRVEGVQQSSFAARNGGEGPSWLHLSPQEWPISDVEVDVNEVEVNKERRAIVTSMMNVQTTDIKSDYFSIYSRNNRVVAWMLRFIHNVSNATKLKGSLGYEEFKRAEVLIFKSLQSNAFQDERLLAKMQAFKDEDGLLRIRTKLTDSYEKGDFKFPILLPANDVVVKLIREEHVKAMHAGSSILRARLREKFWIIRAKRLVKQVLSECVICKRYIANHVEVPFAPLPRDRVTQTKIFEVTGVDYAGPLYLKSKAKAWIVLFTCAVYRAVHFELVQSLTTDTCIQALRRFIARRGRISVFYSGNGTNFVGTNNALRTLDWDKIVVYSTAQKITLNLFHPQQHGGLVGGSVL</sequence>
<reference evidence="3" key="1">
    <citation type="submission" date="2020-08" db="EMBL/GenBank/DDBJ databases">
        <title>Multicomponent nature underlies the extraordinary mechanical properties of spider dragline silk.</title>
        <authorList>
            <person name="Kono N."/>
            <person name="Nakamura H."/>
            <person name="Mori M."/>
            <person name="Yoshida Y."/>
            <person name="Ohtoshi R."/>
            <person name="Malay A.D."/>
            <person name="Moran D.A.P."/>
            <person name="Tomita M."/>
            <person name="Numata K."/>
            <person name="Arakawa K."/>
        </authorList>
    </citation>
    <scope>NUCLEOTIDE SEQUENCE</scope>
</reference>
<protein>
    <submittedName>
        <fullName evidence="3">Integrase_H2C2 domain-containing protein</fullName>
    </submittedName>
</protein>
<evidence type="ECO:0000256" key="1">
    <source>
        <dbReference type="SAM" id="MobiDB-lite"/>
    </source>
</evidence>
<feature type="compositionally biased region" description="Basic and acidic residues" evidence="1">
    <location>
        <begin position="179"/>
        <end position="198"/>
    </location>
</feature>
<feature type="compositionally biased region" description="Basic residues" evidence="1">
    <location>
        <begin position="216"/>
        <end position="226"/>
    </location>
</feature>
<evidence type="ECO:0000313" key="3">
    <source>
        <dbReference type="EMBL" id="GFY10036.1"/>
    </source>
</evidence>
<dbReference type="GO" id="GO:0003676">
    <property type="term" value="F:nucleic acid binding"/>
    <property type="evidence" value="ECO:0007669"/>
    <property type="project" value="InterPro"/>
</dbReference>
<dbReference type="PANTHER" id="PTHR47331">
    <property type="entry name" value="PHD-TYPE DOMAIN-CONTAINING PROTEIN"/>
    <property type="match status" value="1"/>
</dbReference>
<organism evidence="3 4">
    <name type="scientific">Trichonephila clavipes</name>
    <name type="common">Golden silk orbweaver</name>
    <name type="synonym">Nephila clavipes</name>
    <dbReference type="NCBI Taxonomy" id="2585209"/>
    <lineage>
        <taxon>Eukaryota</taxon>
        <taxon>Metazoa</taxon>
        <taxon>Ecdysozoa</taxon>
        <taxon>Arthropoda</taxon>
        <taxon>Chelicerata</taxon>
        <taxon>Arachnida</taxon>
        <taxon>Araneae</taxon>
        <taxon>Araneomorphae</taxon>
        <taxon>Entelegynae</taxon>
        <taxon>Araneoidea</taxon>
        <taxon>Nephilidae</taxon>
        <taxon>Trichonephila</taxon>
    </lineage>
</organism>
<dbReference type="InterPro" id="IPR041588">
    <property type="entry name" value="Integrase_H2C2"/>
</dbReference>
<feature type="compositionally biased region" description="Polar residues" evidence="1">
    <location>
        <begin position="265"/>
        <end position="277"/>
    </location>
</feature>
<feature type="region of interest" description="Disordered" evidence="1">
    <location>
        <begin position="169"/>
        <end position="331"/>
    </location>
</feature>
<evidence type="ECO:0000259" key="2">
    <source>
        <dbReference type="Pfam" id="PF17921"/>
    </source>
</evidence>
<name>A0A8X6SD50_TRICX</name>